<protein>
    <submittedName>
        <fullName evidence="1">Uncharacterized protein</fullName>
    </submittedName>
</protein>
<dbReference type="Proteomes" id="UP000034980">
    <property type="component" value="Unassembled WGS sequence"/>
</dbReference>
<comment type="caution">
    <text evidence="1">The sequence shown here is derived from an EMBL/GenBank/DDBJ whole genome shotgun (WGS) entry which is preliminary data.</text>
</comment>
<proteinExistence type="predicted"/>
<evidence type="ECO:0000313" key="1">
    <source>
        <dbReference type="EMBL" id="ETK11454.1"/>
    </source>
</evidence>
<dbReference type="EMBL" id="AYYF01001551">
    <property type="protein sequence ID" value="ETK11454.1"/>
    <property type="molecule type" value="Genomic_DNA"/>
</dbReference>
<accession>W2CW94</accession>
<sequence>MGRMIQMIDLRCAFLSPAGPFGGAYAIRPYPDGRKMIAFGACFAVGYEK</sequence>
<organism evidence="1 2">
    <name type="scientific">Tannerella sp. oral taxon BU063 isolate Cell 8/11</name>
    <dbReference type="NCBI Taxonomy" id="1411915"/>
    <lineage>
        <taxon>Bacteria</taxon>
        <taxon>Pseudomonadati</taxon>
        <taxon>Bacteroidota</taxon>
        <taxon>Bacteroidia</taxon>
        <taxon>Bacteroidales</taxon>
        <taxon>Tannerellaceae</taxon>
        <taxon>Tannerella</taxon>
    </lineage>
</organism>
<name>W2CW94_9BACT</name>
<evidence type="ECO:0000313" key="2">
    <source>
        <dbReference type="Proteomes" id="UP000034980"/>
    </source>
</evidence>
<reference evidence="1 2" key="1">
    <citation type="submission" date="2013-11" db="EMBL/GenBank/DDBJ databases">
        <title>Single cell genomics of uncultured Tannerella BU063 (oral taxon 286).</title>
        <authorList>
            <person name="Beall C.J."/>
            <person name="Campbell A.G."/>
            <person name="Griffen A.L."/>
            <person name="Podar M."/>
            <person name="Leys E.J."/>
        </authorList>
    </citation>
    <scope>NUCLEOTIDE SEQUENCE [LARGE SCALE GENOMIC DNA]</scope>
    <source>
        <strain evidence="1">Cell 8/11</strain>
    </source>
</reference>
<gene>
    <name evidence="1" type="ORF">T235_15395</name>
</gene>
<dbReference type="AlphaFoldDB" id="W2CW94"/>